<name>A0A1I7SAQ6_BURXY</name>
<evidence type="ECO:0000313" key="8">
    <source>
        <dbReference type="EMBL" id="CAG9126884.1"/>
    </source>
</evidence>
<dbReference type="Proteomes" id="UP000095284">
    <property type="component" value="Unplaced"/>
</dbReference>
<keyword evidence="10" id="KW-1185">Reference proteome</keyword>
<keyword evidence="6" id="KW-0812">Transmembrane</keyword>
<keyword evidence="5" id="KW-0325">Glycoprotein</keyword>
<comment type="subcellular location">
    <subcellularLocation>
        <location evidence="1">Membrane</location>
        <topology evidence="1">Single-pass type II membrane protein</topology>
    </subcellularLocation>
</comment>
<evidence type="ECO:0000256" key="5">
    <source>
        <dbReference type="ARBA" id="ARBA00023180"/>
    </source>
</evidence>
<dbReference type="Proteomes" id="UP000659654">
    <property type="component" value="Unassembled WGS sequence"/>
</dbReference>
<sequence length="477" mass="54804">MRLATFRMDYIKQLGGGTRTPELCAASSVYWSSILKICAKFLCFTVVLYALFYFTTFDAELVHDGHFKRPPGTEHVDCKLAMDRSSDYADIMSGLRNAFLDPPDFQDLPVDCASIHARNTFTSKPTSKAEKNFPLAIVRNVFKDYYYQELMLAAIYQPQNFYCYSIDIKADPVFKKRMNSLAKCFKNVVISNISRDMDSLGHGTDMGHLDCMEWLVQGKKDWKYVQVLQNHDFPHKTNGEAVQILQILNGANDISVTKLFTHRINVSDDWTFDGLNLIKNTSHLAKKFANTNMTLSFVKGHNHMTLTKAAVQFIFENFNLSTLVQKIDRPEVFGVDEIILPTLLSMPELEVPGHFTQKCAANQTMNQFVTRFANWRIKELCRSRQFRHHVCIFGIEDLAHILKPAPHLVVNKLMPDFDFNAVVCQLEALYNRTFLGQEIKPPLNMRHYQALPHVIFQNLKDSNGKVSQSDMDKYRCY</sequence>
<evidence type="ECO:0000256" key="2">
    <source>
        <dbReference type="ARBA" id="ARBA00022676"/>
    </source>
</evidence>
<dbReference type="eggNOG" id="KOG0799">
    <property type="taxonomic scope" value="Eukaryota"/>
</dbReference>
<dbReference type="OrthoDB" id="2019572at2759"/>
<feature type="transmembrane region" description="Helical" evidence="6">
    <location>
        <begin position="37"/>
        <end position="54"/>
    </location>
</feature>
<proteinExistence type="predicted"/>
<dbReference type="PANTHER" id="PTHR46671">
    <property type="entry name" value="PROTEIN CBG11221"/>
    <property type="match status" value="1"/>
</dbReference>
<dbReference type="GO" id="GO:0016757">
    <property type="term" value="F:glycosyltransferase activity"/>
    <property type="evidence" value="ECO:0007669"/>
    <property type="project" value="UniProtKB-KW"/>
</dbReference>
<dbReference type="Proteomes" id="UP000582659">
    <property type="component" value="Unassembled WGS sequence"/>
</dbReference>
<evidence type="ECO:0000313" key="11">
    <source>
        <dbReference type="WBParaSite" id="BXY_1010300.1"/>
    </source>
</evidence>
<dbReference type="EMBL" id="CAJFDI010000005">
    <property type="protein sequence ID" value="CAD5233210.1"/>
    <property type="molecule type" value="Genomic_DNA"/>
</dbReference>
<dbReference type="PANTHER" id="PTHR46671:SF7">
    <property type="entry name" value="CORE-2_I-BRANCHING ENZYME"/>
    <property type="match status" value="1"/>
</dbReference>
<organism evidence="9 11">
    <name type="scientific">Bursaphelenchus xylophilus</name>
    <name type="common">Pinewood nematode worm</name>
    <name type="synonym">Aphelenchoides xylophilus</name>
    <dbReference type="NCBI Taxonomy" id="6326"/>
    <lineage>
        <taxon>Eukaryota</taxon>
        <taxon>Metazoa</taxon>
        <taxon>Ecdysozoa</taxon>
        <taxon>Nematoda</taxon>
        <taxon>Chromadorea</taxon>
        <taxon>Rhabditida</taxon>
        <taxon>Tylenchina</taxon>
        <taxon>Tylenchomorpha</taxon>
        <taxon>Aphelenchoidea</taxon>
        <taxon>Aphelenchoididae</taxon>
        <taxon>Bursaphelenchus</taxon>
    </lineage>
</organism>
<dbReference type="AlphaFoldDB" id="A0A1I7SAQ6"/>
<dbReference type="InterPro" id="IPR003406">
    <property type="entry name" value="Glyco_trans_14"/>
</dbReference>
<dbReference type="SMR" id="A0A1I7SAQ6"/>
<keyword evidence="2" id="KW-0328">Glycosyltransferase</keyword>
<keyword evidence="4 6" id="KW-0472">Membrane</keyword>
<keyword evidence="6" id="KW-1133">Transmembrane helix</keyword>
<evidence type="ECO:0000256" key="1">
    <source>
        <dbReference type="ARBA" id="ARBA00004606"/>
    </source>
</evidence>
<dbReference type="EMBL" id="CAJFCV020000005">
    <property type="protein sequence ID" value="CAG9126884.1"/>
    <property type="molecule type" value="Genomic_DNA"/>
</dbReference>
<reference evidence="11" key="1">
    <citation type="submission" date="2016-11" db="UniProtKB">
        <authorList>
            <consortium name="WormBaseParasite"/>
        </authorList>
    </citation>
    <scope>IDENTIFICATION</scope>
</reference>
<reference evidence="8" key="2">
    <citation type="submission" date="2020-08" db="EMBL/GenBank/DDBJ databases">
        <authorList>
            <person name="Kikuchi T."/>
        </authorList>
    </citation>
    <scope>NUCLEOTIDE SEQUENCE</scope>
    <source>
        <strain evidence="7">Ka4C1</strain>
    </source>
</reference>
<evidence type="ECO:0000313" key="9">
    <source>
        <dbReference type="Proteomes" id="UP000095284"/>
    </source>
</evidence>
<accession>A0A1I7SAQ6</accession>
<evidence type="ECO:0000256" key="4">
    <source>
        <dbReference type="ARBA" id="ARBA00023136"/>
    </source>
</evidence>
<evidence type="ECO:0000256" key="3">
    <source>
        <dbReference type="ARBA" id="ARBA00022679"/>
    </source>
</evidence>
<gene>
    <name evidence="7" type="ORF">BXYJ_LOCUS13301</name>
</gene>
<evidence type="ECO:0000313" key="10">
    <source>
        <dbReference type="Proteomes" id="UP000659654"/>
    </source>
</evidence>
<keyword evidence="3" id="KW-0808">Transferase</keyword>
<evidence type="ECO:0000256" key="6">
    <source>
        <dbReference type="SAM" id="Phobius"/>
    </source>
</evidence>
<dbReference type="Pfam" id="PF02485">
    <property type="entry name" value="Branch"/>
    <property type="match status" value="1"/>
</dbReference>
<protein>
    <submittedName>
        <fullName evidence="7">(pine wood nematode) hypothetical protein</fullName>
    </submittedName>
</protein>
<evidence type="ECO:0000313" key="7">
    <source>
        <dbReference type="EMBL" id="CAD5233210.1"/>
    </source>
</evidence>
<dbReference type="GO" id="GO:0016020">
    <property type="term" value="C:membrane"/>
    <property type="evidence" value="ECO:0007669"/>
    <property type="project" value="UniProtKB-SubCell"/>
</dbReference>
<dbReference type="WBParaSite" id="BXY_1010300.1">
    <property type="protein sequence ID" value="BXY_1010300.1"/>
    <property type="gene ID" value="BXY_1010300"/>
</dbReference>